<dbReference type="Pfam" id="PF13275">
    <property type="entry name" value="S4_2"/>
    <property type="match status" value="1"/>
</dbReference>
<accession>A0A6N3EJE5</accession>
<evidence type="ECO:0000256" key="1">
    <source>
        <dbReference type="PROSITE-ProRule" id="PRU00182"/>
    </source>
</evidence>
<dbReference type="PROSITE" id="PS50889">
    <property type="entry name" value="S4"/>
    <property type="match status" value="1"/>
</dbReference>
<keyword evidence="1" id="KW-0694">RNA-binding</keyword>
<proteinExistence type="predicted"/>
<dbReference type="EMBL" id="CACRUX010000072">
    <property type="protein sequence ID" value="VYU38851.1"/>
    <property type="molecule type" value="Genomic_DNA"/>
</dbReference>
<dbReference type="InterPro" id="IPR036986">
    <property type="entry name" value="S4_RNA-bd_sf"/>
</dbReference>
<sequence length="80" mass="9070">MSKTEPIQVEIYTPYIKLDQLLKLEQIIGTGGQIKFLLDDEKIKVNGEVCHEKRKKIYPDDLVEIQGIGTLVVVKEEAGE</sequence>
<dbReference type="AlphaFoldDB" id="A0A6N3EJE5"/>
<gene>
    <name evidence="2" type="ORF">VRLFYP33_00188</name>
</gene>
<dbReference type="SUPFAM" id="SSF55174">
    <property type="entry name" value="Alpha-L RNA-binding motif"/>
    <property type="match status" value="1"/>
</dbReference>
<dbReference type="RefSeq" id="WP_021840467.1">
    <property type="nucleotide sequence ID" value="NZ_CACRUX010000072.1"/>
</dbReference>
<reference evidence="2" key="1">
    <citation type="submission" date="2019-11" db="EMBL/GenBank/DDBJ databases">
        <authorList>
            <person name="Feng L."/>
        </authorList>
    </citation>
    <scope>NUCLEOTIDE SEQUENCE</scope>
    <source>
        <strain evidence="2">VrattiLFYP33</strain>
    </source>
</reference>
<protein>
    <submittedName>
        <fullName evidence="2">Uncharacterized protein</fullName>
    </submittedName>
</protein>
<dbReference type="Gene3D" id="3.10.290.10">
    <property type="entry name" value="RNA-binding S4 domain"/>
    <property type="match status" value="1"/>
</dbReference>
<dbReference type="GO" id="GO:0003723">
    <property type="term" value="F:RNA binding"/>
    <property type="evidence" value="ECO:0007669"/>
    <property type="project" value="UniProtKB-KW"/>
</dbReference>
<organism evidence="2">
    <name type="scientific">Veillonella ratti</name>
    <dbReference type="NCBI Taxonomy" id="103892"/>
    <lineage>
        <taxon>Bacteria</taxon>
        <taxon>Bacillati</taxon>
        <taxon>Bacillota</taxon>
        <taxon>Negativicutes</taxon>
        <taxon>Veillonellales</taxon>
        <taxon>Veillonellaceae</taxon>
        <taxon>Veillonella</taxon>
    </lineage>
</organism>
<name>A0A6N3EJE5_9FIRM</name>
<evidence type="ECO:0000313" key="2">
    <source>
        <dbReference type="EMBL" id="VYU38851.1"/>
    </source>
</evidence>